<dbReference type="AlphaFoldDB" id="A0A0K0GHR6"/>
<dbReference type="Proteomes" id="UP000001740">
    <property type="component" value="Chromosome"/>
</dbReference>
<reference evidence="1 2" key="1">
    <citation type="journal article" date="2008" name="BMC Genomics">
        <title>Genome sequence and rapid evolution of the rice pathogen Xanthomonas oryzae pv. oryzae PXO99A.</title>
        <authorList>
            <person name="Salzberg S.L."/>
            <person name="Sommer D.D."/>
            <person name="Schatz M.C."/>
            <person name="Phillippy A.M."/>
            <person name="Rabinowicz P.D."/>
            <person name="Tsuge S."/>
            <person name="Furutani A."/>
            <person name="Ochiai H."/>
            <person name="Delcher A.L."/>
            <person name="Kelley D."/>
            <person name="Madupu R."/>
            <person name="Puiu D."/>
            <person name="Radune D."/>
            <person name="Shumway M."/>
            <person name="Trapnell C."/>
            <person name="Aparna G."/>
            <person name="Jha G."/>
            <person name="Pandey A."/>
            <person name="Patil P.B."/>
            <person name="Ishihara H."/>
            <person name="Meyer D.F."/>
            <person name="Szurek B."/>
            <person name="Verdier V."/>
            <person name="Koebnik R."/>
            <person name="Dow J.M."/>
            <person name="Ryan R.P."/>
            <person name="Hirata H."/>
            <person name="Tsuyumu S."/>
            <person name="Won Lee S."/>
            <person name="Seo Y.S."/>
            <person name="Sriariyanum M."/>
            <person name="Ronald P.C."/>
            <person name="Sonti R.V."/>
            <person name="Van Sluys M.A."/>
            <person name="Leach J.E."/>
            <person name="White F.F."/>
            <person name="Bogdanove A.J."/>
        </authorList>
    </citation>
    <scope>NUCLEOTIDE SEQUENCE [LARGE SCALE GENOMIC DNA]</scope>
    <source>
        <strain evidence="1 2">PXO99A</strain>
    </source>
</reference>
<evidence type="ECO:0000313" key="1">
    <source>
        <dbReference type="EMBL" id="ACD57605.1"/>
    </source>
</evidence>
<evidence type="ECO:0000313" key="2">
    <source>
        <dbReference type="Proteomes" id="UP000001740"/>
    </source>
</evidence>
<dbReference type="EMBL" id="CP000967">
    <property type="protein sequence ID" value="ACD57605.1"/>
    <property type="molecule type" value="Genomic_DNA"/>
</dbReference>
<proteinExistence type="predicted"/>
<organism evidence="1 2">
    <name type="scientific">Xanthomonas oryzae pv. oryzae (strain PXO99A)</name>
    <dbReference type="NCBI Taxonomy" id="360094"/>
    <lineage>
        <taxon>Bacteria</taxon>
        <taxon>Pseudomonadati</taxon>
        <taxon>Pseudomonadota</taxon>
        <taxon>Gammaproteobacteria</taxon>
        <taxon>Lysobacterales</taxon>
        <taxon>Lysobacteraceae</taxon>
        <taxon>Xanthomonas</taxon>
    </lineage>
</organism>
<protein>
    <submittedName>
        <fullName evidence="1">Uncharacterized protein</fullName>
    </submittedName>
</protein>
<accession>A0A0K0GHR6</accession>
<dbReference type="RefSeq" id="WP_012444134.1">
    <property type="nucleotide sequence ID" value="NC_010717.2"/>
</dbReference>
<sequence length="76" mass="8071">MAGSLGKVSGDRARLGCNAGSRHALATFQASLLVSRHDPRSRPPAAIAPTTIGTRFLHIITIGIVCDQVQKENAEY</sequence>
<gene>
    <name evidence="1" type="ordered locus">PXO_04329</name>
</gene>
<name>A0A0K0GHR6_XANOP</name>
<dbReference type="KEGG" id="xop:PXO_04329"/>
<dbReference type="HOGENOM" id="CLU_2653610_0_0_6"/>